<name>A0A9W9AT72_9AGAR</name>
<accession>A0A9W9AT72</accession>
<dbReference type="EMBL" id="JAOTPV010000001">
    <property type="protein sequence ID" value="KAJ4489979.1"/>
    <property type="molecule type" value="Genomic_DNA"/>
</dbReference>
<evidence type="ECO:0000313" key="5">
    <source>
        <dbReference type="Proteomes" id="UP001150266"/>
    </source>
</evidence>
<dbReference type="OrthoDB" id="5344254at2759"/>
<comment type="caution">
    <text evidence="4">The sequence shown here is derived from an EMBL/GenBank/DDBJ whole genome shotgun (WGS) entry which is preliminary data.</text>
</comment>
<feature type="domain" description="AsqO/PenF-like C-terminal" evidence="3">
    <location>
        <begin position="246"/>
        <end position="361"/>
    </location>
</feature>
<dbReference type="Pfam" id="PF24137">
    <property type="entry name" value="DA_N"/>
    <property type="match status" value="1"/>
</dbReference>
<protein>
    <submittedName>
        <fullName evidence="4">Uncharacterized protein</fullName>
    </submittedName>
</protein>
<dbReference type="Proteomes" id="UP001150266">
    <property type="component" value="Unassembled WGS sequence"/>
</dbReference>
<reference evidence="4" key="1">
    <citation type="submission" date="2022-08" db="EMBL/GenBank/DDBJ databases">
        <title>A Global Phylogenomic Analysis of the Shiitake Genus Lentinula.</title>
        <authorList>
            <consortium name="DOE Joint Genome Institute"/>
            <person name="Sierra-Patev S."/>
            <person name="Min B."/>
            <person name="Naranjo-Ortiz M."/>
            <person name="Looney B."/>
            <person name="Konkel Z."/>
            <person name="Slot J.C."/>
            <person name="Sakamoto Y."/>
            <person name="Steenwyk J.L."/>
            <person name="Rokas A."/>
            <person name="Carro J."/>
            <person name="Camarero S."/>
            <person name="Ferreira P."/>
            <person name="Molpeceres G."/>
            <person name="Ruiz-Duenas F.J."/>
            <person name="Serrano A."/>
            <person name="Henrissat B."/>
            <person name="Drula E."/>
            <person name="Hughes K.W."/>
            <person name="Mata J.L."/>
            <person name="Ishikawa N.K."/>
            <person name="Vargas-Isla R."/>
            <person name="Ushijima S."/>
            <person name="Smith C.A."/>
            <person name="Ahrendt S."/>
            <person name="Andreopoulos W."/>
            <person name="He G."/>
            <person name="Labutti K."/>
            <person name="Lipzen A."/>
            <person name="Ng V."/>
            <person name="Riley R."/>
            <person name="Sandor L."/>
            <person name="Barry K."/>
            <person name="Martinez A.T."/>
            <person name="Xiao Y."/>
            <person name="Gibbons J.G."/>
            <person name="Terashima K."/>
            <person name="Grigoriev I.V."/>
            <person name="Hibbett D.S."/>
        </authorList>
    </citation>
    <scope>NUCLEOTIDE SEQUENCE</scope>
    <source>
        <strain evidence="4">JLM2183</strain>
    </source>
</reference>
<proteinExistence type="predicted"/>
<evidence type="ECO:0000256" key="1">
    <source>
        <dbReference type="SAM" id="SignalP"/>
    </source>
</evidence>
<keyword evidence="5" id="KW-1185">Reference proteome</keyword>
<feature type="chain" id="PRO_5040730174" evidence="1">
    <location>
        <begin position="20"/>
        <end position="368"/>
    </location>
</feature>
<organism evidence="4 5">
    <name type="scientific">Lentinula aciculospora</name>
    <dbReference type="NCBI Taxonomy" id="153920"/>
    <lineage>
        <taxon>Eukaryota</taxon>
        <taxon>Fungi</taxon>
        <taxon>Dikarya</taxon>
        <taxon>Basidiomycota</taxon>
        <taxon>Agaricomycotina</taxon>
        <taxon>Agaricomycetes</taxon>
        <taxon>Agaricomycetidae</taxon>
        <taxon>Agaricales</taxon>
        <taxon>Marasmiineae</taxon>
        <taxon>Omphalotaceae</taxon>
        <taxon>Lentinula</taxon>
    </lineage>
</organism>
<keyword evidence="1" id="KW-0732">Signal</keyword>
<evidence type="ECO:0000259" key="2">
    <source>
        <dbReference type="Pfam" id="PF24137"/>
    </source>
</evidence>
<feature type="domain" description="Diels-Alderase N-terminal" evidence="2">
    <location>
        <begin position="29"/>
        <end position="232"/>
    </location>
</feature>
<evidence type="ECO:0000313" key="4">
    <source>
        <dbReference type="EMBL" id="KAJ4489979.1"/>
    </source>
</evidence>
<evidence type="ECO:0000259" key="3">
    <source>
        <dbReference type="Pfam" id="PF25581"/>
    </source>
</evidence>
<feature type="signal peptide" evidence="1">
    <location>
        <begin position="1"/>
        <end position="19"/>
    </location>
</feature>
<sequence length="368" mass="39427">MRLLARVSILLASSLSLSATTLNILSNSSVVIIPPTVSNGPTRAEYMSSAHGLDGFKLSNINSTAFGELWFFDAVSDDGRYWVVASFWASPSPSLTMQLRNEKILSVQMVVRVDDDIYSANSVFAEAAQIFTHGKGMNGTWKGTGSSFSGSEDLSTYSINFSSPFEITGSILMEPVAPAHYKCSSDEVGIDTQILPELGWANPIPDAQATVALKVNGTDVKFKGIGYHDLTWSNTPLFRSGTDSVFREYNWGHGRIGPYSIVWLVIAGSDGTNLTSGYVSKDGIILGTPCSDVSVTLRFNPSTEQIQGSSVRMGLGDKGTIHAELEVEKIVINDAGVISGSGRLRGVLGDEGSKHAGVASFTYYNSVH</sequence>
<dbReference type="SUPFAM" id="SSF159245">
    <property type="entry name" value="AttH-like"/>
    <property type="match status" value="1"/>
</dbReference>
<dbReference type="InterPro" id="IPR057722">
    <property type="entry name" value="AsqO/PenF-like_C"/>
</dbReference>
<dbReference type="AlphaFoldDB" id="A0A9W9AT72"/>
<dbReference type="InterPro" id="IPR056402">
    <property type="entry name" value="DA_N"/>
</dbReference>
<gene>
    <name evidence="4" type="ORF">J3R30DRAFT_3278233</name>
</gene>
<dbReference type="Pfam" id="PF25581">
    <property type="entry name" value="AsqO_C"/>
    <property type="match status" value="1"/>
</dbReference>